<name>A0A3A8JIC9_9BACT</name>
<feature type="region of interest" description="Disordered" evidence="1">
    <location>
        <begin position="68"/>
        <end position="94"/>
    </location>
</feature>
<accession>A0A3A8JIC9</accession>
<protein>
    <submittedName>
        <fullName evidence="3">Energy transducer TonB</fullName>
    </submittedName>
</protein>
<dbReference type="SUPFAM" id="SSF74653">
    <property type="entry name" value="TolA/TonB C-terminal domain"/>
    <property type="match status" value="1"/>
</dbReference>
<dbReference type="Gene3D" id="3.30.1150.10">
    <property type="match status" value="1"/>
</dbReference>
<evidence type="ECO:0000256" key="1">
    <source>
        <dbReference type="SAM" id="MobiDB-lite"/>
    </source>
</evidence>
<dbReference type="GO" id="GO:0055085">
    <property type="term" value="P:transmembrane transport"/>
    <property type="evidence" value="ECO:0007669"/>
    <property type="project" value="InterPro"/>
</dbReference>
<gene>
    <name evidence="3" type="ORF">D7V88_13035</name>
</gene>
<sequence length="351" mass="38686">MVRQGRLLRRLRGAVHPTRRARVHRADPVTPTDRLEAGRLAPQGRACRRGAGEGRWCGHAWRGRCPTATPGALSPQGQWVMRQRASPSPGSVRRDMNACASRVIRLSLLLMLPWTGGGCASIAASVRGPEGEITEKARRLCELGLLSRPDLSLFPADMRPEDSIRPEDLAYLQAHPEFPPSSPPPSQPLRCELKSPPNTDDGFATVQVKLRPGAEADGPTAEFPVNFVRTSAGWRLAYWFAEEGAVSPQMAAAQVPFFSEPMTKPKKLSGEDLSYTQEAVEKRIQGHMAIRCVITREGSVINCHSLKSLPLMTPVALKMLWGSRFAPATLDGKPIAVRYMFHFKLKTTFRP</sequence>
<reference evidence="4" key="1">
    <citation type="submission" date="2018-09" db="EMBL/GenBank/DDBJ databases">
        <authorList>
            <person name="Livingstone P.G."/>
            <person name="Whitworth D.E."/>
        </authorList>
    </citation>
    <scope>NUCLEOTIDE SEQUENCE [LARGE SCALE GENOMIC DNA]</scope>
    <source>
        <strain evidence="4">CA054A</strain>
    </source>
</reference>
<dbReference type="InterPro" id="IPR037682">
    <property type="entry name" value="TonB_C"/>
</dbReference>
<dbReference type="Proteomes" id="UP000268094">
    <property type="component" value="Unassembled WGS sequence"/>
</dbReference>
<keyword evidence="4" id="KW-1185">Reference proteome</keyword>
<organism evidence="3 4">
    <name type="scientific">Corallococcus terminator</name>
    <dbReference type="NCBI Taxonomy" id="2316733"/>
    <lineage>
        <taxon>Bacteria</taxon>
        <taxon>Pseudomonadati</taxon>
        <taxon>Myxococcota</taxon>
        <taxon>Myxococcia</taxon>
        <taxon>Myxococcales</taxon>
        <taxon>Cystobacterineae</taxon>
        <taxon>Myxococcaceae</taxon>
        <taxon>Corallococcus</taxon>
    </lineage>
</organism>
<evidence type="ECO:0000259" key="2">
    <source>
        <dbReference type="Pfam" id="PF03544"/>
    </source>
</evidence>
<dbReference type="Pfam" id="PF03544">
    <property type="entry name" value="TonB_C"/>
    <property type="match status" value="1"/>
</dbReference>
<proteinExistence type="predicted"/>
<dbReference type="AlphaFoldDB" id="A0A3A8JIC9"/>
<comment type="caution">
    <text evidence="3">The sequence shown here is derived from an EMBL/GenBank/DDBJ whole genome shotgun (WGS) entry which is preliminary data.</text>
</comment>
<evidence type="ECO:0000313" key="4">
    <source>
        <dbReference type="Proteomes" id="UP000268094"/>
    </source>
</evidence>
<feature type="domain" description="TonB C-terminal" evidence="2">
    <location>
        <begin position="273"/>
        <end position="345"/>
    </location>
</feature>
<evidence type="ECO:0000313" key="3">
    <source>
        <dbReference type="EMBL" id="RKG89233.1"/>
    </source>
</evidence>
<dbReference type="EMBL" id="RAVZ01000070">
    <property type="protein sequence ID" value="RKG89233.1"/>
    <property type="molecule type" value="Genomic_DNA"/>
</dbReference>